<accession>A0A238ZHK9</accession>
<gene>
    <name evidence="2" type="ORF">SAMN06265376_103194</name>
</gene>
<dbReference type="CDD" id="cd00761">
    <property type="entry name" value="Glyco_tranf_GTA_type"/>
    <property type="match status" value="1"/>
</dbReference>
<protein>
    <submittedName>
        <fullName evidence="2">Glycosyl transferase family 2</fullName>
    </submittedName>
</protein>
<dbReference type="EMBL" id="FZNY01000003">
    <property type="protein sequence ID" value="SNR82164.1"/>
    <property type="molecule type" value="Genomic_DNA"/>
</dbReference>
<feature type="domain" description="Glycosyltransferase 2-like" evidence="1">
    <location>
        <begin position="5"/>
        <end position="171"/>
    </location>
</feature>
<dbReference type="InterPro" id="IPR029044">
    <property type="entry name" value="Nucleotide-diphossugar_trans"/>
</dbReference>
<dbReference type="InterPro" id="IPR050834">
    <property type="entry name" value="Glycosyltransf_2"/>
</dbReference>
<keyword evidence="3" id="KW-1185">Reference proteome</keyword>
<name>A0A238ZHK9_9FLAO</name>
<dbReference type="RefSeq" id="WP_089371521.1">
    <property type="nucleotide sequence ID" value="NZ_BMEP01000001.1"/>
</dbReference>
<dbReference type="InterPro" id="IPR001173">
    <property type="entry name" value="Glyco_trans_2-like"/>
</dbReference>
<dbReference type="Gene3D" id="3.90.550.10">
    <property type="entry name" value="Spore Coat Polysaccharide Biosynthesis Protein SpsA, Chain A"/>
    <property type="match status" value="1"/>
</dbReference>
<proteinExistence type="predicted"/>
<dbReference type="AlphaFoldDB" id="A0A238ZHK9"/>
<evidence type="ECO:0000313" key="2">
    <source>
        <dbReference type="EMBL" id="SNR82164.1"/>
    </source>
</evidence>
<keyword evidence="2" id="KW-0808">Transferase</keyword>
<dbReference type="SUPFAM" id="SSF53448">
    <property type="entry name" value="Nucleotide-diphospho-sugar transferases"/>
    <property type="match status" value="1"/>
</dbReference>
<dbReference type="PANTHER" id="PTHR43685:SF2">
    <property type="entry name" value="GLYCOSYLTRANSFERASE 2-LIKE DOMAIN-CONTAINING PROTEIN"/>
    <property type="match status" value="1"/>
</dbReference>
<reference evidence="2 3" key="1">
    <citation type="submission" date="2017-06" db="EMBL/GenBank/DDBJ databases">
        <authorList>
            <person name="Kim H.J."/>
            <person name="Triplett B.A."/>
        </authorList>
    </citation>
    <scope>NUCLEOTIDE SEQUENCE [LARGE SCALE GENOMIC DNA]</scope>
    <source>
        <strain evidence="2 3">DSM 25597</strain>
    </source>
</reference>
<evidence type="ECO:0000313" key="3">
    <source>
        <dbReference type="Proteomes" id="UP000198379"/>
    </source>
</evidence>
<dbReference type="Proteomes" id="UP000198379">
    <property type="component" value="Unassembled WGS sequence"/>
</dbReference>
<dbReference type="OrthoDB" id="6307329at2"/>
<sequence>MPKFSVVISVYNKGDFIKKTLQSVLAQSLKDYEIIIVNDASTDDSEAHIQSIQHDQIIYHAFQENKGAAATRNKGVELASGTYIALLDGDDLWDTNYLAEISTLIEKFPDHQVFATAITIEEHDGKRPSQYTFSNPENATHLSLNYFESSYKNTLLTSSSTVIKKTVFDHIGNYDTSIKSGQDTDLWIRIGIQYPIAFSTKSCASYTYAPVSLYKSISSVKHRPNFVAYEDIEKENKALKKFLDLNRFSLVIRAKRWNEPKEAQFFIDRIDPKNLSKKQLKLLNAPAFMIKLLFGIKRILEKLGIRLGVY</sequence>
<dbReference type="GO" id="GO:0016740">
    <property type="term" value="F:transferase activity"/>
    <property type="evidence" value="ECO:0007669"/>
    <property type="project" value="UniProtKB-KW"/>
</dbReference>
<dbReference type="Pfam" id="PF00535">
    <property type="entry name" value="Glycos_transf_2"/>
    <property type="match status" value="1"/>
</dbReference>
<dbReference type="PANTHER" id="PTHR43685">
    <property type="entry name" value="GLYCOSYLTRANSFERASE"/>
    <property type="match status" value="1"/>
</dbReference>
<organism evidence="2 3">
    <name type="scientific">Dokdonia pacifica</name>
    <dbReference type="NCBI Taxonomy" id="1627892"/>
    <lineage>
        <taxon>Bacteria</taxon>
        <taxon>Pseudomonadati</taxon>
        <taxon>Bacteroidota</taxon>
        <taxon>Flavobacteriia</taxon>
        <taxon>Flavobacteriales</taxon>
        <taxon>Flavobacteriaceae</taxon>
        <taxon>Dokdonia</taxon>
    </lineage>
</organism>
<evidence type="ECO:0000259" key="1">
    <source>
        <dbReference type="Pfam" id="PF00535"/>
    </source>
</evidence>